<evidence type="ECO:0000256" key="1">
    <source>
        <dbReference type="ARBA" id="ARBA00023015"/>
    </source>
</evidence>
<dbReference type="Gene3D" id="3.40.50.2300">
    <property type="match status" value="2"/>
</dbReference>
<keyword evidence="3" id="KW-0804">Transcription</keyword>
<keyword evidence="1" id="KW-0805">Transcription regulation</keyword>
<evidence type="ECO:0000256" key="3">
    <source>
        <dbReference type="ARBA" id="ARBA00023163"/>
    </source>
</evidence>
<dbReference type="SUPFAM" id="SSF53822">
    <property type="entry name" value="Periplasmic binding protein-like I"/>
    <property type="match status" value="1"/>
</dbReference>
<dbReference type="InterPro" id="IPR028082">
    <property type="entry name" value="Peripla_BP_I"/>
</dbReference>
<accession>A0ABT2LN05</accession>
<dbReference type="RefSeq" id="WP_260903215.1">
    <property type="nucleotide sequence ID" value="NZ_JAOCZP010000003.1"/>
</dbReference>
<organism evidence="5 6">
    <name type="scientific">Chelativorans salis</name>
    <dbReference type="NCBI Taxonomy" id="2978478"/>
    <lineage>
        <taxon>Bacteria</taxon>
        <taxon>Pseudomonadati</taxon>
        <taxon>Pseudomonadota</taxon>
        <taxon>Alphaproteobacteria</taxon>
        <taxon>Hyphomicrobiales</taxon>
        <taxon>Phyllobacteriaceae</taxon>
        <taxon>Chelativorans</taxon>
    </lineage>
</organism>
<dbReference type="Proteomes" id="UP001320831">
    <property type="component" value="Unassembled WGS sequence"/>
</dbReference>
<protein>
    <submittedName>
        <fullName evidence="5">LacI family DNA-binding transcriptional regulator</fullName>
    </submittedName>
</protein>
<evidence type="ECO:0000259" key="4">
    <source>
        <dbReference type="PROSITE" id="PS50932"/>
    </source>
</evidence>
<dbReference type="GO" id="GO:0003677">
    <property type="term" value="F:DNA binding"/>
    <property type="evidence" value="ECO:0007669"/>
    <property type="project" value="UniProtKB-KW"/>
</dbReference>
<dbReference type="CDD" id="cd01392">
    <property type="entry name" value="HTH_LacI"/>
    <property type="match status" value="1"/>
</dbReference>
<sequence>MAKIDFGKSPTLHDVAKAAGVSKGTASNVFNRPNIVREEVRERVLEVAKSIGYRGPDPKGRMLSAGKVNAIGVATVEPLAYFFEDPYARLLMAGITEACDASGIGISLVSAANEEELAWNVRSAVVDGFILFCLKGAERLIALSRERQLPFVALDFHDGNDTMSVVSIDNIEGARRAARHVAELGHRRFAILSMEFIEDSSGRATMERVNAASYTTSRDRVKGYFEALEAFGIDTRDVPIFETLSDRETVHSALEEIFASPSPPTAILAQSDRIAFFALDWLKAKGLSVPADVSIVGFDDVPESATSTPPLTTVHQPIAEIGRRAVQVIVDHTGEIWREKIDTELVVRASTAPPRA</sequence>
<dbReference type="PROSITE" id="PS50932">
    <property type="entry name" value="HTH_LACI_2"/>
    <property type="match status" value="1"/>
</dbReference>
<dbReference type="SMART" id="SM00354">
    <property type="entry name" value="HTH_LACI"/>
    <property type="match status" value="1"/>
</dbReference>
<dbReference type="CDD" id="cd06279">
    <property type="entry name" value="PBP1_LacI-like"/>
    <property type="match status" value="1"/>
</dbReference>
<gene>
    <name evidence="5" type="ORF">N5A92_12790</name>
</gene>
<evidence type="ECO:0000256" key="2">
    <source>
        <dbReference type="ARBA" id="ARBA00023125"/>
    </source>
</evidence>
<dbReference type="Pfam" id="PF13377">
    <property type="entry name" value="Peripla_BP_3"/>
    <property type="match status" value="1"/>
</dbReference>
<dbReference type="Gene3D" id="1.10.260.40">
    <property type="entry name" value="lambda repressor-like DNA-binding domains"/>
    <property type="match status" value="1"/>
</dbReference>
<dbReference type="Pfam" id="PF00356">
    <property type="entry name" value="LacI"/>
    <property type="match status" value="1"/>
</dbReference>
<keyword evidence="6" id="KW-1185">Reference proteome</keyword>
<name>A0ABT2LN05_9HYPH</name>
<evidence type="ECO:0000313" key="5">
    <source>
        <dbReference type="EMBL" id="MCT7375908.1"/>
    </source>
</evidence>
<comment type="caution">
    <text evidence="5">The sequence shown here is derived from an EMBL/GenBank/DDBJ whole genome shotgun (WGS) entry which is preliminary data.</text>
</comment>
<dbReference type="PANTHER" id="PTHR30146">
    <property type="entry name" value="LACI-RELATED TRANSCRIPTIONAL REPRESSOR"/>
    <property type="match status" value="1"/>
</dbReference>
<keyword evidence="2 5" id="KW-0238">DNA-binding</keyword>
<dbReference type="SUPFAM" id="SSF47413">
    <property type="entry name" value="lambda repressor-like DNA-binding domains"/>
    <property type="match status" value="1"/>
</dbReference>
<feature type="domain" description="HTH lacI-type" evidence="4">
    <location>
        <begin position="10"/>
        <end position="65"/>
    </location>
</feature>
<dbReference type="InterPro" id="IPR046335">
    <property type="entry name" value="LacI/GalR-like_sensor"/>
</dbReference>
<dbReference type="InterPro" id="IPR000843">
    <property type="entry name" value="HTH_LacI"/>
</dbReference>
<evidence type="ECO:0000313" key="6">
    <source>
        <dbReference type="Proteomes" id="UP001320831"/>
    </source>
</evidence>
<dbReference type="PANTHER" id="PTHR30146:SF138">
    <property type="entry name" value="TRANSCRIPTIONAL REGULATORY PROTEIN"/>
    <property type="match status" value="1"/>
</dbReference>
<dbReference type="InterPro" id="IPR010982">
    <property type="entry name" value="Lambda_DNA-bd_dom_sf"/>
</dbReference>
<reference evidence="5 6" key="1">
    <citation type="submission" date="2022-09" db="EMBL/GenBank/DDBJ databases">
        <title>Chelativorans salina sp. nov., a novel slightly halophilic bacterium isolated from a saline lake sediment enrichment.</title>
        <authorList>
            <person name="Gao L."/>
            <person name="Fang B.-Z."/>
            <person name="Li W.-J."/>
        </authorList>
    </citation>
    <scope>NUCLEOTIDE SEQUENCE [LARGE SCALE GENOMIC DNA]</scope>
    <source>
        <strain evidence="5 6">EGI FJ00035</strain>
    </source>
</reference>
<dbReference type="EMBL" id="JAOCZP010000003">
    <property type="protein sequence ID" value="MCT7375908.1"/>
    <property type="molecule type" value="Genomic_DNA"/>
</dbReference>
<proteinExistence type="predicted"/>